<feature type="signal peptide" evidence="1">
    <location>
        <begin position="1"/>
        <end position="20"/>
    </location>
</feature>
<comment type="caution">
    <text evidence="2">The sequence shown here is derived from an EMBL/GenBank/DDBJ whole genome shotgun (WGS) entry which is preliminary data.</text>
</comment>
<organism evidence="2 3">
    <name type="scientific">Henosepilachna vigintioctopunctata</name>
    <dbReference type="NCBI Taxonomy" id="420089"/>
    <lineage>
        <taxon>Eukaryota</taxon>
        <taxon>Metazoa</taxon>
        <taxon>Ecdysozoa</taxon>
        <taxon>Arthropoda</taxon>
        <taxon>Hexapoda</taxon>
        <taxon>Insecta</taxon>
        <taxon>Pterygota</taxon>
        <taxon>Neoptera</taxon>
        <taxon>Endopterygota</taxon>
        <taxon>Coleoptera</taxon>
        <taxon>Polyphaga</taxon>
        <taxon>Cucujiformia</taxon>
        <taxon>Coccinelloidea</taxon>
        <taxon>Coccinellidae</taxon>
        <taxon>Epilachninae</taxon>
        <taxon>Epilachnini</taxon>
        <taxon>Henosepilachna</taxon>
    </lineage>
</organism>
<dbReference type="EMBL" id="JARQZJ010000033">
    <property type="protein sequence ID" value="KAK9875440.1"/>
    <property type="molecule type" value="Genomic_DNA"/>
</dbReference>
<name>A0AAW1TYU0_9CUCU</name>
<gene>
    <name evidence="2" type="ORF">WA026_007833</name>
</gene>
<feature type="chain" id="PRO_5043329454" evidence="1">
    <location>
        <begin position="21"/>
        <end position="90"/>
    </location>
</feature>
<keyword evidence="3" id="KW-1185">Reference proteome</keyword>
<dbReference type="Proteomes" id="UP001431783">
    <property type="component" value="Unassembled WGS sequence"/>
</dbReference>
<keyword evidence="1" id="KW-0732">Signal</keyword>
<evidence type="ECO:0000256" key="1">
    <source>
        <dbReference type="SAM" id="SignalP"/>
    </source>
</evidence>
<accession>A0AAW1TYU0</accession>
<sequence>MKRTILYALLILFSVSYVITLECYVCTSTEPCKDPATVNCDEDNAYCVSLKYDDTYGKGCETDPKFCDNTDNEGNTYSDCSLCQTDLCNK</sequence>
<reference evidence="2 3" key="1">
    <citation type="submission" date="2023-03" db="EMBL/GenBank/DDBJ databases">
        <title>Genome insight into feeding habits of ladybird beetles.</title>
        <authorList>
            <person name="Li H.-S."/>
            <person name="Huang Y.-H."/>
            <person name="Pang H."/>
        </authorList>
    </citation>
    <scope>NUCLEOTIDE SEQUENCE [LARGE SCALE GENOMIC DNA]</scope>
    <source>
        <strain evidence="2">SYSU_2023b</strain>
        <tissue evidence="2">Whole body</tissue>
    </source>
</reference>
<evidence type="ECO:0000313" key="2">
    <source>
        <dbReference type="EMBL" id="KAK9875440.1"/>
    </source>
</evidence>
<evidence type="ECO:0000313" key="3">
    <source>
        <dbReference type="Proteomes" id="UP001431783"/>
    </source>
</evidence>
<dbReference type="SUPFAM" id="SSF57302">
    <property type="entry name" value="Snake toxin-like"/>
    <property type="match status" value="1"/>
</dbReference>
<dbReference type="Gene3D" id="2.10.60.10">
    <property type="entry name" value="CD59"/>
    <property type="match status" value="1"/>
</dbReference>
<dbReference type="InterPro" id="IPR045860">
    <property type="entry name" value="Snake_toxin-like_sf"/>
</dbReference>
<protein>
    <submittedName>
        <fullName evidence="2">Uncharacterized protein</fullName>
    </submittedName>
</protein>
<proteinExistence type="predicted"/>
<dbReference type="AlphaFoldDB" id="A0AAW1TYU0"/>